<dbReference type="PaxDb" id="55529-EKX32868"/>
<feature type="chain" id="PRO_5008769769" evidence="1">
    <location>
        <begin position="29"/>
        <end position="719"/>
    </location>
</feature>
<dbReference type="EMBL" id="JH993167">
    <property type="protein sequence ID" value="EKX32868.1"/>
    <property type="molecule type" value="Genomic_DNA"/>
</dbReference>
<evidence type="ECO:0000313" key="2">
    <source>
        <dbReference type="EMBL" id="EKX32868.1"/>
    </source>
</evidence>
<reference evidence="2 4" key="1">
    <citation type="journal article" date="2012" name="Nature">
        <title>Algal genomes reveal evolutionary mosaicism and the fate of nucleomorphs.</title>
        <authorList>
            <consortium name="DOE Joint Genome Institute"/>
            <person name="Curtis B.A."/>
            <person name="Tanifuji G."/>
            <person name="Burki F."/>
            <person name="Gruber A."/>
            <person name="Irimia M."/>
            <person name="Maruyama S."/>
            <person name="Arias M.C."/>
            <person name="Ball S.G."/>
            <person name="Gile G.H."/>
            <person name="Hirakawa Y."/>
            <person name="Hopkins J.F."/>
            <person name="Kuo A."/>
            <person name="Rensing S.A."/>
            <person name="Schmutz J."/>
            <person name="Symeonidi A."/>
            <person name="Elias M."/>
            <person name="Eveleigh R.J."/>
            <person name="Herman E.K."/>
            <person name="Klute M.J."/>
            <person name="Nakayama T."/>
            <person name="Obornik M."/>
            <person name="Reyes-Prieto A."/>
            <person name="Armbrust E.V."/>
            <person name="Aves S.J."/>
            <person name="Beiko R.G."/>
            <person name="Coutinho P."/>
            <person name="Dacks J.B."/>
            <person name="Durnford D.G."/>
            <person name="Fast N.M."/>
            <person name="Green B.R."/>
            <person name="Grisdale C.J."/>
            <person name="Hempel F."/>
            <person name="Henrissat B."/>
            <person name="Hoppner M.P."/>
            <person name="Ishida K."/>
            <person name="Kim E."/>
            <person name="Koreny L."/>
            <person name="Kroth P.G."/>
            <person name="Liu Y."/>
            <person name="Malik S.B."/>
            <person name="Maier U.G."/>
            <person name="McRose D."/>
            <person name="Mock T."/>
            <person name="Neilson J.A."/>
            <person name="Onodera N.T."/>
            <person name="Poole A.M."/>
            <person name="Pritham E.J."/>
            <person name="Richards T.A."/>
            <person name="Rocap G."/>
            <person name="Roy S.W."/>
            <person name="Sarai C."/>
            <person name="Schaack S."/>
            <person name="Shirato S."/>
            <person name="Slamovits C.H."/>
            <person name="Spencer D.F."/>
            <person name="Suzuki S."/>
            <person name="Worden A.Z."/>
            <person name="Zauner S."/>
            <person name="Barry K."/>
            <person name="Bell C."/>
            <person name="Bharti A.K."/>
            <person name="Crow J.A."/>
            <person name="Grimwood J."/>
            <person name="Kramer R."/>
            <person name="Lindquist E."/>
            <person name="Lucas S."/>
            <person name="Salamov A."/>
            <person name="McFadden G.I."/>
            <person name="Lane C.E."/>
            <person name="Keeling P.J."/>
            <person name="Gray M.W."/>
            <person name="Grigoriev I.V."/>
            <person name="Archibald J.M."/>
        </authorList>
    </citation>
    <scope>NUCLEOTIDE SEQUENCE</scope>
    <source>
        <strain evidence="2 4">CCMP2712</strain>
    </source>
</reference>
<dbReference type="RefSeq" id="XP_005819848.1">
    <property type="nucleotide sequence ID" value="XM_005819791.1"/>
</dbReference>
<keyword evidence="1" id="KW-0732">Signal</keyword>
<dbReference type="AlphaFoldDB" id="L1I9H7"/>
<evidence type="ECO:0000313" key="4">
    <source>
        <dbReference type="Proteomes" id="UP000011087"/>
    </source>
</evidence>
<reference evidence="4" key="2">
    <citation type="submission" date="2012-11" db="EMBL/GenBank/DDBJ databases">
        <authorList>
            <person name="Kuo A."/>
            <person name="Curtis B.A."/>
            <person name="Tanifuji G."/>
            <person name="Burki F."/>
            <person name="Gruber A."/>
            <person name="Irimia M."/>
            <person name="Maruyama S."/>
            <person name="Arias M.C."/>
            <person name="Ball S.G."/>
            <person name="Gile G.H."/>
            <person name="Hirakawa Y."/>
            <person name="Hopkins J.F."/>
            <person name="Rensing S.A."/>
            <person name="Schmutz J."/>
            <person name="Symeonidi A."/>
            <person name="Elias M."/>
            <person name="Eveleigh R.J."/>
            <person name="Herman E.K."/>
            <person name="Klute M.J."/>
            <person name="Nakayama T."/>
            <person name="Obornik M."/>
            <person name="Reyes-Prieto A."/>
            <person name="Armbrust E.V."/>
            <person name="Aves S.J."/>
            <person name="Beiko R.G."/>
            <person name="Coutinho P."/>
            <person name="Dacks J.B."/>
            <person name="Durnford D.G."/>
            <person name="Fast N.M."/>
            <person name="Green B.R."/>
            <person name="Grisdale C."/>
            <person name="Hempe F."/>
            <person name="Henrissat B."/>
            <person name="Hoppner M.P."/>
            <person name="Ishida K.-I."/>
            <person name="Kim E."/>
            <person name="Koreny L."/>
            <person name="Kroth P.G."/>
            <person name="Liu Y."/>
            <person name="Malik S.-B."/>
            <person name="Maier U.G."/>
            <person name="McRose D."/>
            <person name="Mock T."/>
            <person name="Neilson J.A."/>
            <person name="Onodera N.T."/>
            <person name="Poole A.M."/>
            <person name="Pritham E.J."/>
            <person name="Richards T.A."/>
            <person name="Rocap G."/>
            <person name="Roy S.W."/>
            <person name="Sarai C."/>
            <person name="Schaack S."/>
            <person name="Shirato S."/>
            <person name="Slamovits C.H."/>
            <person name="Spencer D.F."/>
            <person name="Suzuki S."/>
            <person name="Worden A.Z."/>
            <person name="Zauner S."/>
            <person name="Barry K."/>
            <person name="Bell C."/>
            <person name="Bharti A.K."/>
            <person name="Crow J.A."/>
            <person name="Grimwood J."/>
            <person name="Kramer R."/>
            <person name="Lindquist E."/>
            <person name="Lucas S."/>
            <person name="Salamov A."/>
            <person name="McFadden G.I."/>
            <person name="Lane C.E."/>
            <person name="Keeling P.J."/>
            <person name="Gray M.W."/>
            <person name="Grigoriev I.V."/>
            <person name="Archibald J.M."/>
        </authorList>
    </citation>
    <scope>NUCLEOTIDE SEQUENCE</scope>
    <source>
        <strain evidence="4">CCMP2712</strain>
    </source>
</reference>
<dbReference type="HOGENOM" id="CLU_384737_0_0_1"/>
<sequence length="719" mass="82155">MGCIKRDASNVFKWILLLCLCLSKCSQAFRPAPPVLGGATRRPYTAWGARLGKQAGETREKLCSLTYHKQSDSLQRKQRQKILGGLRCACKYVELSDVQQPNEEMEVSGLIAHRKGFGRQSKVQEKRQSAAGSVCSSVSGTKFREGSLSDGKIRQEGELRVERFKGTLRQEAYSHPGTRETMAKQARWFRDKLEEVNLLRNHPSIRFRPGQIVYGQREDGMLVQGTLISIRRCKNRLLCGKVKVSAAASHDAAAVDKEEFFRIPCIFPVGGCNGGLETELHKMLQGRRESSSNDEDELLEWVHYGERQDGSALKMFTQDLEPSIEKILLRLEQKRKLLMQLPFQAHSIEFSKHELIEVRQGFRRAMVRGETRLMRFCEVLARTIYGDSKFSRSSVVTGETRRAQRRERFTIMEPLPDETLWALMPGQELGSTLLSSMQVLPMQSLNRALHGRSAFLERVGLKQKEFVHSDDWQKPKLISHSVMYEALTSLDVDRSGGILRFSGYKKSDDEVFDMVADKLCNLDAFIGSSTTRGRYSDSQYIRNILSVRIVVESANQGRKLLDRLRATRFTPAVLHDADIPFLGREQGECTERLEILEVQDHLDYAMESVRKAPLERDEERANGWRGLVVMVRWWGVPIMIVIKPLEVFHLEQELSTAESRVMYKERQNKARSAVAKRWPIFALMRSLVHWMFVDAYADPTDLEAPKVANTPRITLRITD</sequence>
<organism evidence="2">
    <name type="scientific">Guillardia theta (strain CCMP2712)</name>
    <name type="common">Cryptophyte</name>
    <dbReference type="NCBI Taxonomy" id="905079"/>
    <lineage>
        <taxon>Eukaryota</taxon>
        <taxon>Cryptophyceae</taxon>
        <taxon>Pyrenomonadales</taxon>
        <taxon>Geminigeraceae</taxon>
        <taxon>Guillardia</taxon>
    </lineage>
</organism>
<dbReference type="Proteomes" id="UP000011087">
    <property type="component" value="Unassembled WGS sequence"/>
</dbReference>
<gene>
    <name evidence="2" type="ORF">GUITHDRAFT_120935</name>
</gene>
<proteinExistence type="predicted"/>
<reference evidence="3" key="3">
    <citation type="submission" date="2016-03" db="UniProtKB">
        <authorList>
            <consortium name="EnsemblProtists"/>
        </authorList>
    </citation>
    <scope>IDENTIFICATION</scope>
</reference>
<evidence type="ECO:0000313" key="3">
    <source>
        <dbReference type="EnsemblProtists" id="EKX32868"/>
    </source>
</evidence>
<evidence type="ECO:0000256" key="1">
    <source>
        <dbReference type="SAM" id="SignalP"/>
    </source>
</evidence>
<feature type="signal peptide" evidence="1">
    <location>
        <begin position="1"/>
        <end position="28"/>
    </location>
</feature>
<accession>L1I9H7</accession>
<protein>
    <submittedName>
        <fullName evidence="2 3">Uncharacterized protein</fullName>
    </submittedName>
</protein>
<dbReference type="EnsemblProtists" id="EKX32868">
    <property type="protein sequence ID" value="EKX32868"/>
    <property type="gene ID" value="GUITHDRAFT_120935"/>
</dbReference>
<dbReference type="KEGG" id="gtt:GUITHDRAFT_120935"/>
<dbReference type="GeneID" id="17289604"/>
<name>L1I9H7_GUITC</name>
<keyword evidence="4" id="KW-1185">Reference proteome</keyword>